<evidence type="ECO:0000259" key="10">
    <source>
        <dbReference type="PROSITE" id="PS51192"/>
    </source>
</evidence>
<dbReference type="GO" id="GO:0005524">
    <property type="term" value="F:ATP binding"/>
    <property type="evidence" value="ECO:0007669"/>
    <property type="project" value="UniProtKB-KW"/>
</dbReference>
<dbReference type="PROSITE" id="PS51194">
    <property type="entry name" value="HELICASE_CTER"/>
    <property type="match status" value="1"/>
</dbReference>
<dbReference type="PROSITE" id="PS51192">
    <property type="entry name" value="HELICASE_ATP_BIND_1"/>
    <property type="match status" value="1"/>
</dbReference>
<sequence>MMAEVKCPKCGSPMILRTAKRGPNAGKKFYGCSRYPKCKETIPIESIDTETVESEKKEQFLIKTTFPRNLIARPISQDYQVRFFETVAIPEDLLEKIVLEDAEEEILKAFSQWRIDFPVGDFKSILNEKQRQIISVLEKILTRGRITLPSPKIEKEFKDIFELLRNKSPISLIYSLVIRGYDKAKKRLWLDSKEEKIFYEDILPKLLGKNYEQFVLPQVEISSLLSPNINMDTTRYQRVDFAIFLPGLKEKIIVEIDGEYHKKHTESDKERDRLLQECGYTVIRIQANEIQKKEGPQLSVLSSKLSTIKEIFSKVPILSNDEIKFILSFKIAHQIQIVLLQAIQSGFLALEDKEPWHIVTDLDEIGIFNKEEALAILKKSVEDFVELLGKLSKLYSVKLNIGKPICNLISEYTITESPNTIYISFSEKITADLPTFHVQNIYFPFHIATSSFPTTPLIEGLEKPEEKDLEYFLQYLFRKPYFWEGQYDGITRVLQGKDTLLLLPTGAGKSLVYQLASLLLPGRTVVIDPIISLMEDQIDNLAMIGIDRCIAITSQIIDAQDRSQAIQLFGQGEYLFAYVAPERFQTIEFRESLRTLTIHTPIALIVVDEAHCVSEWGHDFRTAYLNIGRTTREYCKSEGKVPPLLALTGTASRAVLKDIQRELQIEDFDAIITPKSFDRKELKFHIVYCKSQEKFARLKGYIGQKLPGLFNISASTLYQTRGKKTYSGLIFCPHIEGEFGIKKVADEIKKALGVSPGIYAGKEPKHWNPNQWRYHKQYVTKEFKRNKIPLLVCTKAFGMGIDKPNIRYTIHFGIPPSIESFYQEAGRAGRDRKTAYCCIIVSNDNPERSKKLLNPNTKVEEIDEIIRNLPWEENDDITRVLYFHTKAFRGIAKEKHDVEELLQHIGDVSKRGIKILSIPDRIKQEADKYKKQAREITEKALYRLLLIGVVSDYTIDYSRDEFTIQLSGASKEEIIETYGKYVEGYLSSRRQTEVEKASRLLSLPYSDFVREMVGLLLHFIYDVIERGRRRAFYEMVLACSESPTDENIRKRILQYLEATEYTKVLEEIISDEKAGIIKCRDIFDNVCSPNEAAELRGQVSRYLESYPDHPVLLMLRALSEIFSREKKREVAKQNFIASISSALTNYGINGDTVFDFAAWAVSKLATRDKKLAKELIFELIKSSDRYLIRTLIKKLPIELAEIPAWFLLTKILHDCNSLVINK</sequence>
<keyword evidence="3 12" id="KW-0378">Hydrolase</keyword>
<dbReference type="GO" id="GO:0006281">
    <property type="term" value="P:DNA repair"/>
    <property type="evidence" value="ECO:0007669"/>
    <property type="project" value="TreeGrafter"/>
</dbReference>
<evidence type="ECO:0000256" key="2">
    <source>
        <dbReference type="ARBA" id="ARBA00022741"/>
    </source>
</evidence>
<dbReference type="InterPro" id="IPR014001">
    <property type="entry name" value="Helicase_ATP-bd"/>
</dbReference>
<evidence type="ECO:0000256" key="7">
    <source>
        <dbReference type="ARBA" id="ARBA00023235"/>
    </source>
</evidence>
<dbReference type="InterPro" id="IPR007569">
    <property type="entry name" value="DUF559"/>
</dbReference>
<accession>A0A7C0Y499</accession>
<dbReference type="Pfam" id="PF00270">
    <property type="entry name" value="DEAD"/>
    <property type="match status" value="1"/>
</dbReference>
<dbReference type="GO" id="GO:0006310">
    <property type="term" value="P:DNA recombination"/>
    <property type="evidence" value="ECO:0007669"/>
    <property type="project" value="InterPro"/>
</dbReference>
<dbReference type="InterPro" id="IPR001650">
    <property type="entry name" value="Helicase_C-like"/>
</dbReference>
<dbReference type="InterPro" id="IPR027417">
    <property type="entry name" value="P-loop_NTPase"/>
</dbReference>
<dbReference type="Proteomes" id="UP000886289">
    <property type="component" value="Unassembled WGS sequence"/>
</dbReference>
<feature type="domain" description="Helicase C-terminal" evidence="11">
    <location>
        <begin position="716"/>
        <end position="870"/>
    </location>
</feature>
<dbReference type="PANTHER" id="PTHR13710">
    <property type="entry name" value="DNA HELICASE RECQ FAMILY MEMBER"/>
    <property type="match status" value="1"/>
</dbReference>
<dbReference type="Pfam" id="PF04480">
    <property type="entry name" value="DUF559"/>
    <property type="match status" value="1"/>
</dbReference>
<dbReference type="GO" id="GO:0005737">
    <property type="term" value="C:cytoplasm"/>
    <property type="evidence" value="ECO:0007669"/>
    <property type="project" value="TreeGrafter"/>
</dbReference>
<dbReference type="GO" id="GO:0005694">
    <property type="term" value="C:chromosome"/>
    <property type="evidence" value="ECO:0007669"/>
    <property type="project" value="InterPro"/>
</dbReference>
<evidence type="ECO:0000256" key="4">
    <source>
        <dbReference type="ARBA" id="ARBA00022806"/>
    </source>
</evidence>
<comment type="catalytic activity">
    <reaction evidence="8">
        <text>Couples ATP hydrolysis with the unwinding of duplex DNA by translocating in the 3'-5' direction.</text>
        <dbReference type="EC" id="5.6.2.4"/>
    </reaction>
</comment>
<evidence type="ECO:0000256" key="5">
    <source>
        <dbReference type="ARBA" id="ARBA00022840"/>
    </source>
</evidence>
<dbReference type="GO" id="GO:0043138">
    <property type="term" value="F:3'-5' DNA helicase activity"/>
    <property type="evidence" value="ECO:0007669"/>
    <property type="project" value="UniProtKB-EC"/>
</dbReference>
<dbReference type="GO" id="GO:0009378">
    <property type="term" value="F:four-way junction helicase activity"/>
    <property type="evidence" value="ECO:0007669"/>
    <property type="project" value="TreeGrafter"/>
</dbReference>
<dbReference type="Pfam" id="PF01396">
    <property type="entry name" value="Zn_ribbon_Top1"/>
    <property type="match status" value="1"/>
</dbReference>
<protein>
    <recommendedName>
        <fullName evidence="9">DNA 3'-5' helicase</fullName>
        <ecNumber evidence="9">5.6.2.4</ecNumber>
    </recommendedName>
</protein>
<keyword evidence="2" id="KW-0547">Nucleotide-binding</keyword>
<dbReference type="Gene3D" id="3.40.960.10">
    <property type="entry name" value="VSR Endonuclease"/>
    <property type="match status" value="1"/>
</dbReference>
<evidence type="ECO:0000259" key="11">
    <source>
        <dbReference type="PROSITE" id="PS51194"/>
    </source>
</evidence>
<proteinExistence type="inferred from homology"/>
<dbReference type="NCBIfam" id="TIGR00614">
    <property type="entry name" value="recQ_fam"/>
    <property type="match status" value="1"/>
</dbReference>
<name>A0A7C0Y499_DESA2</name>
<keyword evidence="4 12" id="KW-0347">Helicase</keyword>
<dbReference type="SUPFAM" id="SSF57783">
    <property type="entry name" value="Zinc beta-ribbon"/>
    <property type="match status" value="1"/>
</dbReference>
<dbReference type="SUPFAM" id="SSF52540">
    <property type="entry name" value="P-loop containing nucleoside triphosphate hydrolases"/>
    <property type="match status" value="1"/>
</dbReference>
<comment type="similarity">
    <text evidence="1">Belongs to the helicase family. RecQ subfamily.</text>
</comment>
<evidence type="ECO:0000256" key="6">
    <source>
        <dbReference type="ARBA" id="ARBA00023125"/>
    </source>
</evidence>
<dbReference type="InterPro" id="IPR011545">
    <property type="entry name" value="DEAD/DEAH_box_helicase_dom"/>
</dbReference>
<dbReference type="InterPro" id="IPR002464">
    <property type="entry name" value="DNA/RNA_helicase_DEAH_CS"/>
</dbReference>
<dbReference type="CDD" id="cd17920">
    <property type="entry name" value="DEXHc_RecQ"/>
    <property type="match status" value="1"/>
</dbReference>
<dbReference type="EMBL" id="DRBS01000017">
    <property type="protein sequence ID" value="HDD43309.1"/>
    <property type="molecule type" value="Genomic_DNA"/>
</dbReference>
<organism evidence="12">
    <name type="scientific">Desulfofervidus auxilii</name>
    <dbReference type="NCBI Taxonomy" id="1621989"/>
    <lineage>
        <taxon>Bacteria</taxon>
        <taxon>Pseudomonadati</taxon>
        <taxon>Thermodesulfobacteriota</taxon>
        <taxon>Candidatus Desulfofervidia</taxon>
        <taxon>Candidatus Desulfofervidales</taxon>
        <taxon>Candidatus Desulfofervidaceae</taxon>
        <taxon>Candidatus Desulfofervidus</taxon>
    </lineage>
</organism>
<dbReference type="GO" id="GO:0003677">
    <property type="term" value="F:DNA binding"/>
    <property type="evidence" value="ECO:0007669"/>
    <property type="project" value="UniProtKB-KW"/>
</dbReference>
<dbReference type="Pfam" id="PF00271">
    <property type="entry name" value="Helicase_C"/>
    <property type="match status" value="1"/>
</dbReference>
<dbReference type="Gene3D" id="3.30.65.10">
    <property type="entry name" value="Bacterial Topoisomerase I, domain 1"/>
    <property type="match status" value="1"/>
</dbReference>
<evidence type="ECO:0000256" key="8">
    <source>
        <dbReference type="ARBA" id="ARBA00034617"/>
    </source>
</evidence>
<dbReference type="EC" id="5.6.2.4" evidence="9"/>
<evidence type="ECO:0000256" key="1">
    <source>
        <dbReference type="ARBA" id="ARBA00005446"/>
    </source>
</evidence>
<keyword evidence="5" id="KW-0067">ATP-binding</keyword>
<gene>
    <name evidence="12" type="ORF">ENG63_00405</name>
</gene>
<reference evidence="12" key="1">
    <citation type="journal article" date="2020" name="mSystems">
        <title>Genome- and Community-Level Interaction Insights into Carbon Utilization and Element Cycling Functions of Hydrothermarchaeota in Hydrothermal Sediment.</title>
        <authorList>
            <person name="Zhou Z."/>
            <person name="Liu Y."/>
            <person name="Xu W."/>
            <person name="Pan J."/>
            <person name="Luo Z.H."/>
            <person name="Li M."/>
        </authorList>
    </citation>
    <scope>NUCLEOTIDE SEQUENCE [LARGE SCALE GENOMIC DNA]</scope>
    <source>
        <strain evidence="12">HyVt-233</strain>
    </source>
</reference>
<dbReference type="Gene3D" id="3.40.50.300">
    <property type="entry name" value="P-loop containing nucleotide triphosphate hydrolases"/>
    <property type="match status" value="2"/>
</dbReference>
<comment type="caution">
    <text evidence="12">The sequence shown here is derived from an EMBL/GenBank/DDBJ whole genome shotgun (WGS) entry which is preliminary data.</text>
</comment>
<dbReference type="InterPro" id="IPR004589">
    <property type="entry name" value="DNA_helicase_ATP-dep_RecQ"/>
</dbReference>
<evidence type="ECO:0000256" key="9">
    <source>
        <dbReference type="ARBA" id="ARBA00034808"/>
    </source>
</evidence>
<keyword evidence="7" id="KW-0413">Isomerase</keyword>
<feature type="domain" description="Helicase ATP-binding" evidence="10">
    <location>
        <begin position="490"/>
        <end position="669"/>
    </location>
</feature>
<dbReference type="PANTHER" id="PTHR13710:SF105">
    <property type="entry name" value="ATP-DEPENDENT DNA HELICASE Q1"/>
    <property type="match status" value="1"/>
</dbReference>
<dbReference type="AlphaFoldDB" id="A0A7C0Y499"/>
<dbReference type="GO" id="GO:0003916">
    <property type="term" value="F:DNA topoisomerase activity"/>
    <property type="evidence" value="ECO:0007669"/>
    <property type="project" value="InterPro"/>
</dbReference>
<dbReference type="SMART" id="SM00487">
    <property type="entry name" value="DEXDc"/>
    <property type="match status" value="1"/>
</dbReference>
<dbReference type="GO" id="GO:0016787">
    <property type="term" value="F:hydrolase activity"/>
    <property type="evidence" value="ECO:0007669"/>
    <property type="project" value="UniProtKB-KW"/>
</dbReference>
<dbReference type="InterPro" id="IPR013498">
    <property type="entry name" value="Topo_IA_Znf"/>
</dbReference>
<evidence type="ECO:0000313" key="12">
    <source>
        <dbReference type="EMBL" id="HDD43309.1"/>
    </source>
</evidence>
<dbReference type="SMART" id="SM00490">
    <property type="entry name" value="HELICc"/>
    <property type="match status" value="1"/>
</dbReference>
<keyword evidence="6" id="KW-0238">DNA-binding</keyword>
<dbReference type="GO" id="GO:0006265">
    <property type="term" value="P:DNA topological change"/>
    <property type="evidence" value="ECO:0007669"/>
    <property type="project" value="InterPro"/>
</dbReference>
<dbReference type="PROSITE" id="PS00690">
    <property type="entry name" value="DEAH_ATP_HELICASE"/>
    <property type="match status" value="1"/>
</dbReference>
<evidence type="ECO:0000256" key="3">
    <source>
        <dbReference type="ARBA" id="ARBA00022801"/>
    </source>
</evidence>